<dbReference type="GO" id="GO:0003677">
    <property type="term" value="F:DNA binding"/>
    <property type="evidence" value="ECO:0007669"/>
    <property type="project" value="InterPro"/>
</dbReference>
<accession>A0A1D8KCY2</accession>
<protein>
    <recommendedName>
        <fullName evidence="3">ParB-like N-terminal domain-containing protein</fullName>
    </recommendedName>
</protein>
<proteinExistence type="inferred from homology"/>
<dbReference type="KEGG" id="aaeo:BJI67_16450"/>
<name>A0A1D8KCY2_9GAMM</name>
<evidence type="ECO:0000259" key="3">
    <source>
        <dbReference type="SMART" id="SM00470"/>
    </source>
</evidence>
<dbReference type="Pfam" id="PF17762">
    <property type="entry name" value="HTH_ParB"/>
    <property type="match status" value="1"/>
</dbReference>
<geneLocation type="plasmid" evidence="5">
    <name>papv6</name>
</geneLocation>
<dbReference type="EMBL" id="CP017449">
    <property type="protein sequence ID" value="AOV18828.1"/>
    <property type="molecule type" value="Genomic_DNA"/>
</dbReference>
<gene>
    <name evidence="4" type="ORF">BJI67_16450</name>
</gene>
<dbReference type="Proteomes" id="UP000095342">
    <property type="component" value="Plasmid pAPV6"/>
</dbReference>
<keyword evidence="2" id="KW-0159">Chromosome partition</keyword>
<evidence type="ECO:0000256" key="1">
    <source>
        <dbReference type="ARBA" id="ARBA00006295"/>
    </source>
</evidence>
<keyword evidence="5" id="KW-1185">Reference proteome</keyword>
<dbReference type="PANTHER" id="PTHR33375:SF1">
    <property type="entry name" value="CHROMOSOME-PARTITIONING PROTEIN PARB-RELATED"/>
    <property type="match status" value="1"/>
</dbReference>
<dbReference type="Gene3D" id="1.10.10.2830">
    <property type="match status" value="1"/>
</dbReference>
<evidence type="ECO:0000313" key="5">
    <source>
        <dbReference type="Proteomes" id="UP000095342"/>
    </source>
</evidence>
<organism evidence="4 5">
    <name type="scientific">Acidihalobacter aeolianus</name>
    <dbReference type="NCBI Taxonomy" id="2792603"/>
    <lineage>
        <taxon>Bacteria</taxon>
        <taxon>Pseudomonadati</taxon>
        <taxon>Pseudomonadota</taxon>
        <taxon>Gammaproteobacteria</taxon>
        <taxon>Chromatiales</taxon>
        <taxon>Ectothiorhodospiraceae</taxon>
        <taxon>Acidihalobacter</taxon>
    </lineage>
</organism>
<dbReference type="InterPro" id="IPR050336">
    <property type="entry name" value="Chromosome_partition/occlusion"/>
</dbReference>
<dbReference type="Pfam" id="PF02195">
    <property type="entry name" value="ParB_N"/>
    <property type="match status" value="1"/>
</dbReference>
<sequence length="278" mass="30445">MNEPQKTESDLTVVEIPVTDLVPGRYQMRTVFQDNGLAESIRNQGIIQPIVARGECPPYEIIAGERRCRAAKAAGLELVPVILRNDLDERQAATFGLVENIQRHAFNPIEEAKSYEMLAIKFGLTHEMIATDTGVSRTQITNTLRLLKLSDTIQSLIIDGSLSGGHAKTLTTLNPAAQEGFAKRAIREGWSVRKLEEEVAKLKALLAPKPPKSAVSEQPLSIDANRLGMEVGEKLGLPVKLKWTEGRGGVFEITVFSVDDADRVVAKLLSAVADKPDR</sequence>
<dbReference type="InterPro" id="IPR003115">
    <property type="entry name" value="ParB_N"/>
</dbReference>
<dbReference type="InterPro" id="IPR041468">
    <property type="entry name" value="HTH_ParB/Spo0J"/>
</dbReference>
<reference evidence="4 5" key="1">
    <citation type="submission" date="2016-09" db="EMBL/GenBank/DDBJ databases">
        <title>Acidihalobacter prosperus V6 (DSM14174).</title>
        <authorList>
            <person name="Khaleque H.N."/>
            <person name="Ramsay J.P."/>
            <person name="Murphy R.J.T."/>
            <person name="Kaksonen A.H."/>
            <person name="Boxall N.J."/>
            <person name="Watkin E.L.J."/>
        </authorList>
    </citation>
    <scope>NUCLEOTIDE SEQUENCE [LARGE SCALE GENOMIC DNA]</scope>
    <source>
        <strain evidence="4 5">V6</strain>
        <plasmid evidence="5">papv6</plasmid>
    </source>
</reference>
<dbReference type="SUPFAM" id="SSF110849">
    <property type="entry name" value="ParB/Sulfiredoxin"/>
    <property type="match status" value="1"/>
</dbReference>
<dbReference type="SMART" id="SM00470">
    <property type="entry name" value="ParB"/>
    <property type="match status" value="1"/>
</dbReference>
<feature type="domain" description="ParB-like N-terminal" evidence="3">
    <location>
        <begin position="14"/>
        <end position="101"/>
    </location>
</feature>
<comment type="similarity">
    <text evidence="1">Belongs to the ParB family.</text>
</comment>
<dbReference type="PANTHER" id="PTHR33375">
    <property type="entry name" value="CHROMOSOME-PARTITIONING PROTEIN PARB-RELATED"/>
    <property type="match status" value="1"/>
</dbReference>
<dbReference type="InterPro" id="IPR036086">
    <property type="entry name" value="ParB/Sulfiredoxin_sf"/>
</dbReference>
<dbReference type="RefSeq" id="WP_070074351.1">
    <property type="nucleotide sequence ID" value="NZ_CP017449.1"/>
</dbReference>
<dbReference type="InterPro" id="IPR004437">
    <property type="entry name" value="ParB/RepB/Spo0J"/>
</dbReference>
<dbReference type="AlphaFoldDB" id="A0A1D8KCY2"/>
<keyword evidence="4" id="KW-0614">Plasmid</keyword>
<dbReference type="GO" id="GO:0007059">
    <property type="term" value="P:chromosome segregation"/>
    <property type="evidence" value="ECO:0007669"/>
    <property type="project" value="UniProtKB-KW"/>
</dbReference>
<dbReference type="FunFam" id="1.10.10.2830:FF:000001">
    <property type="entry name" value="Chromosome partitioning protein ParB"/>
    <property type="match status" value="1"/>
</dbReference>
<dbReference type="SUPFAM" id="SSF109709">
    <property type="entry name" value="KorB DNA-binding domain-like"/>
    <property type="match status" value="1"/>
</dbReference>
<dbReference type="NCBIfam" id="TIGR00180">
    <property type="entry name" value="parB_part"/>
    <property type="match status" value="1"/>
</dbReference>
<evidence type="ECO:0000256" key="2">
    <source>
        <dbReference type="ARBA" id="ARBA00022829"/>
    </source>
</evidence>
<dbReference type="GO" id="GO:0005694">
    <property type="term" value="C:chromosome"/>
    <property type="evidence" value="ECO:0007669"/>
    <property type="project" value="TreeGrafter"/>
</dbReference>
<dbReference type="Gene3D" id="3.90.1530.30">
    <property type="match status" value="1"/>
</dbReference>
<evidence type="ECO:0000313" key="4">
    <source>
        <dbReference type="EMBL" id="AOV18828.1"/>
    </source>
</evidence>